<keyword evidence="12" id="KW-1185">Reference proteome</keyword>
<dbReference type="GO" id="GO:0005737">
    <property type="term" value="C:cytoplasm"/>
    <property type="evidence" value="ECO:0007669"/>
    <property type="project" value="TreeGrafter"/>
</dbReference>
<keyword evidence="5" id="KW-0067">ATP-binding</keyword>
<evidence type="ECO:0000256" key="10">
    <source>
        <dbReference type="SAM" id="MobiDB-lite"/>
    </source>
</evidence>
<evidence type="ECO:0000256" key="1">
    <source>
        <dbReference type="ARBA" id="ARBA00005594"/>
    </source>
</evidence>
<dbReference type="EC" id="6.1.1.2" evidence="2"/>
<dbReference type="EMBL" id="CAJNJA010011770">
    <property type="protein sequence ID" value="CAE7279445.1"/>
    <property type="molecule type" value="Genomic_DNA"/>
</dbReference>
<keyword evidence="4" id="KW-0547">Nucleotide-binding</keyword>
<dbReference type="PRINTS" id="PR01039">
    <property type="entry name" value="TRNASYNTHTRP"/>
</dbReference>
<dbReference type="Proteomes" id="UP000601435">
    <property type="component" value="Unassembled WGS sequence"/>
</dbReference>
<feature type="compositionally biased region" description="Polar residues" evidence="10">
    <location>
        <begin position="1"/>
        <end position="12"/>
    </location>
</feature>
<dbReference type="InterPro" id="IPR014729">
    <property type="entry name" value="Rossmann-like_a/b/a_fold"/>
</dbReference>
<dbReference type="NCBIfam" id="TIGR00233">
    <property type="entry name" value="trpS"/>
    <property type="match status" value="1"/>
</dbReference>
<dbReference type="Gene3D" id="3.40.50.620">
    <property type="entry name" value="HUPs"/>
    <property type="match status" value="1"/>
</dbReference>
<organism evidence="11 12">
    <name type="scientific">Symbiodinium necroappetens</name>
    <dbReference type="NCBI Taxonomy" id="1628268"/>
    <lineage>
        <taxon>Eukaryota</taxon>
        <taxon>Sar</taxon>
        <taxon>Alveolata</taxon>
        <taxon>Dinophyceae</taxon>
        <taxon>Suessiales</taxon>
        <taxon>Symbiodiniaceae</taxon>
        <taxon>Symbiodinium</taxon>
    </lineage>
</organism>
<dbReference type="InterPro" id="IPR002306">
    <property type="entry name" value="Trp-tRNA-ligase"/>
</dbReference>
<dbReference type="Gene3D" id="1.10.240.10">
    <property type="entry name" value="Tyrosyl-Transfer RNA Synthetase"/>
    <property type="match status" value="1"/>
</dbReference>
<accession>A0A812N7Z6</accession>
<dbReference type="FunFam" id="1.10.240.10:FF:000007">
    <property type="entry name" value="Tryptophan--tRNA ligase"/>
    <property type="match status" value="1"/>
</dbReference>
<evidence type="ECO:0000256" key="2">
    <source>
        <dbReference type="ARBA" id="ARBA00013161"/>
    </source>
</evidence>
<dbReference type="CDD" id="cd00806">
    <property type="entry name" value="TrpRS_core"/>
    <property type="match status" value="1"/>
</dbReference>
<dbReference type="GO" id="GO:0004830">
    <property type="term" value="F:tryptophan-tRNA ligase activity"/>
    <property type="evidence" value="ECO:0007669"/>
    <property type="project" value="UniProtKB-EC"/>
</dbReference>
<evidence type="ECO:0000256" key="5">
    <source>
        <dbReference type="ARBA" id="ARBA00022840"/>
    </source>
</evidence>
<reference evidence="11" key="1">
    <citation type="submission" date="2021-02" db="EMBL/GenBank/DDBJ databases">
        <authorList>
            <person name="Dougan E. K."/>
            <person name="Rhodes N."/>
            <person name="Thang M."/>
            <person name="Chan C."/>
        </authorList>
    </citation>
    <scope>NUCLEOTIDE SEQUENCE</scope>
</reference>
<evidence type="ECO:0000313" key="11">
    <source>
        <dbReference type="EMBL" id="CAE7279445.1"/>
    </source>
</evidence>
<evidence type="ECO:0000313" key="12">
    <source>
        <dbReference type="Proteomes" id="UP000601435"/>
    </source>
</evidence>
<dbReference type="InterPro" id="IPR001412">
    <property type="entry name" value="aa-tRNA-synth_I_CS"/>
</dbReference>
<evidence type="ECO:0000256" key="4">
    <source>
        <dbReference type="ARBA" id="ARBA00022741"/>
    </source>
</evidence>
<feature type="region of interest" description="Disordered" evidence="10">
    <location>
        <begin position="1"/>
        <end position="33"/>
    </location>
</feature>
<dbReference type="GO" id="GO:0005524">
    <property type="term" value="F:ATP binding"/>
    <property type="evidence" value="ECO:0007669"/>
    <property type="project" value="UniProtKB-KW"/>
</dbReference>
<dbReference type="Pfam" id="PF00579">
    <property type="entry name" value="tRNA-synt_1b"/>
    <property type="match status" value="1"/>
</dbReference>
<evidence type="ECO:0000256" key="7">
    <source>
        <dbReference type="ARBA" id="ARBA00023146"/>
    </source>
</evidence>
<dbReference type="OrthoDB" id="10261385at2759"/>
<comment type="catalytic activity">
    <reaction evidence="9">
        <text>tRNA(Trp) + L-tryptophan + ATP = L-tryptophyl-tRNA(Trp) + AMP + diphosphate + H(+)</text>
        <dbReference type="Rhea" id="RHEA:24080"/>
        <dbReference type="Rhea" id="RHEA-COMP:9671"/>
        <dbReference type="Rhea" id="RHEA-COMP:9705"/>
        <dbReference type="ChEBI" id="CHEBI:15378"/>
        <dbReference type="ChEBI" id="CHEBI:30616"/>
        <dbReference type="ChEBI" id="CHEBI:33019"/>
        <dbReference type="ChEBI" id="CHEBI:57912"/>
        <dbReference type="ChEBI" id="CHEBI:78442"/>
        <dbReference type="ChEBI" id="CHEBI:78535"/>
        <dbReference type="ChEBI" id="CHEBI:456215"/>
        <dbReference type="EC" id="6.1.1.2"/>
    </reaction>
</comment>
<sequence>EFQSRPCPSNQRLAEVAAQHKTRRGTSTDTPPTPLVLVVNLDRSPARWESAKVEFAREDLKAIGKGCILPCFPVDFGARGRLCWRAMAEGSPGYPEAEAKAKVKKPRPLPPPPPPSLATASILVRGAAARVLGLQPGPCGGELQPIWVSEPGCSKLTMSLDGSTRSPFPKDELHGPLLDALEAEANRLAAEGGAIAVWEMARPEAEAKYGEAIYEPKSQRSDMLRLAHLPGAALLEIPNNWTLCATTTDCGKIEFLQKEVEAGSKKKPDTMIMAKKKQVIVKFGVQNPDAAAADMKGDAPSEEVAKALADNSVRVTVVGVDVPDATKEAAKASTAAAAPAENENAEAGDMVVDPWSVKGKIDYEKLVRDFGSTKISPELLERIRKLTVGSGRVSDLHCWLRRNIFFSHRELDAICALQEKGMPFYLYTGRGPSSAAMHLGHLLPFMFTQWLQKAFNVPLVIQMTDDEKFLWKGEYDPDKGDNLDLYRRYTVENAKDIIACGFDKSKTFIFSDCDYVGHMYPNIVRTWKAITYNTAKSAFGFQGDSNIGQSAFPAVQAVPSFSSSFKVPLGDNERLPCLIPCAIDQDPYFRVTRDIAHKLVPKDHPLKGKPSLIHCKFFPPLTGADGKMAASDTNTAIFLTDTPDEIEKKIKQYAFSGGRQTAKEQKEKGADLDVDVSYQWLRFFLDDDAELRKIEEQYGSGKGEDYWNTGQVKNKLIEVLKVLVKRHQEIRSKITDEEVAEWMAVRKLDF</sequence>
<dbReference type="AlphaFoldDB" id="A0A812N7Z6"/>
<keyword evidence="7" id="KW-0030">Aminoacyl-tRNA synthetase</keyword>
<dbReference type="PANTHER" id="PTHR10055:SF1">
    <property type="entry name" value="TRYPTOPHAN--TRNA LIGASE, CYTOPLASMIC"/>
    <property type="match status" value="1"/>
</dbReference>
<comment type="caution">
    <text evidence="11">The sequence shown here is derived from an EMBL/GenBank/DDBJ whole genome shotgun (WGS) entry which is preliminary data.</text>
</comment>
<name>A0A812N7Z6_9DINO</name>
<dbReference type="InterPro" id="IPR002305">
    <property type="entry name" value="aa-tRNA-synth_Ic"/>
</dbReference>
<proteinExistence type="inferred from homology"/>
<feature type="non-terminal residue" evidence="11">
    <location>
        <position position="750"/>
    </location>
</feature>
<dbReference type="PROSITE" id="PS00178">
    <property type="entry name" value="AA_TRNA_LIGASE_I"/>
    <property type="match status" value="1"/>
</dbReference>
<dbReference type="GO" id="GO:0006436">
    <property type="term" value="P:tryptophanyl-tRNA aminoacylation"/>
    <property type="evidence" value="ECO:0007669"/>
    <property type="project" value="InterPro"/>
</dbReference>
<dbReference type="PANTHER" id="PTHR10055">
    <property type="entry name" value="TRYPTOPHANYL-TRNA SYNTHETASE"/>
    <property type="match status" value="1"/>
</dbReference>
<evidence type="ECO:0000256" key="3">
    <source>
        <dbReference type="ARBA" id="ARBA00022598"/>
    </source>
</evidence>
<dbReference type="SUPFAM" id="SSF52374">
    <property type="entry name" value="Nucleotidylyl transferase"/>
    <property type="match status" value="1"/>
</dbReference>
<protein>
    <recommendedName>
        <fullName evidence="2">tryptophan--tRNA ligase</fullName>
        <ecNumber evidence="2">6.1.1.2</ecNumber>
    </recommendedName>
    <alternativeName>
        <fullName evidence="8">Tryptophanyl-tRNA synthetase</fullName>
    </alternativeName>
</protein>
<keyword evidence="6" id="KW-0648">Protein biosynthesis</keyword>
<evidence type="ECO:0000256" key="9">
    <source>
        <dbReference type="ARBA" id="ARBA00049929"/>
    </source>
</evidence>
<comment type="similarity">
    <text evidence="1">Belongs to the class-I aminoacyl-tRNA synthetase family.</text>
</comment>
<evidence type="ECO:0000256" key="8">
    <source>
        <dbReference type="ARBA" id="ARBA00030268"/>
    </source>
</evidence>
<gene>
    <name evidence="11" type="primary">WARS1</name>
    <name evidence="11" type="ORF">SNEC2469_LOCUS6803</name>
</gene>
<keyword evidence="3" id="KW-0436">Ligase</keyword>
<dbReference type="FunFam" id="3.40.50.620:FF:000454">
    <property type="entry name" value="Tryptophan--tRNA ligase, cytoplasmic"/>
    <property type="match status" value="1"/>
</dbReference>
<evidence type="ECO:0000256" key="6">
    <source>
        <dbReference type="ARBA" id="ARBA00022917"/>
    </source>
</evidence>